<dbReference type="InterPro" id="IPR032515">
    <property type="entry name" value="DUF4964"/>
</dbReference>
<keyword evidence="6" id="KW-1185">Reference proteome</keyword>
<dbReference type="InterPro" id="IPR052743">
    <property type="entry name" value="Glutaminase_GtaA"/>
</dbReference>
<dbReference type="InterPro" id="IPR008979">
    <property type="entry name" value="Galactose-bd-like_sf"/>
</dbReference>
<evidence type="ECO:0000313" key="6">
    <source>
        <dbReference type="Proteomes" id="UP000248688"/>
    </source>
</evidence>
<dbReference type="Pfam" id="PF17168">
    <property type="entry name" value="DUF5127"/>
    <property type="match status" value="1"/>
</dbReference>
<sequence>MKKWAKLLLAGGMASLVSCQNAAQQQSNGVVAEEMSNLRPPAYPLITVDPYLSVWSMGDELNGDATRHWTGVANDLQGIIRVDGKSYYFLGEEMTETETVLPLAGLEESWNYSLEKPSDKWKELAYEEGNQWKTTKGAFTNGDDSPAPNQWNTEDIWVRRTFELEKTDFYDLLLNVHHDDNVKIYLNGVLAYEKEGWVSTPATVAINEEAKNALKKGENLLAIHCQNTTGGAFLDAGLVEVLQPSVSIAHADQTFSKVNATETLYSFDAGGVELDVTFTAPMLPDNLEIMTRPANYVSFEVQAKDGKEHEVQVYFSAAGNLAVNTMNQQVTWERPQIAGLKAMKIGTSTQPVLEKKGDNVRIDWGYLYLTAADQENITSQIDVNTNSVAGFAKNGKLSDKDADQKPIALDDQMITSAFSFDFGKVGDSSQHDFLTLAYDDLYSVQFFNKNLKAWWKKYGMTTEQMLQAAQTDYAKLKAASEQFDKQLYQDAYNAAGKEYAEMCALVYRQAVAAHKTVEGPDGELFFFSKENFSNGSIGTVDVTYPSAPLFLIYNPDLLKGMIEPIFYYSESGKWAKPFPAHDVGTYPLANGQTYGEDMPVEEAGNMLLLTAAIAKVEGNADYAKKHWDIMTTWVEYLAKEGFDPANQLCTDDFAGHLAHNANLSVKAILAIAGYGQLAETLGKTADAEKYTALAKDFAQKWMEKAEDGDHYSLTFDKKGTWSQKYNMVWNKLLGLDIFPEEVAQKEIAYYLTKQKDYGLPLDSRKNYTKSDWVIWTAAMADEEADEKALIEPMYTYIDETPNRIPVSDWHETTNAESVGFRARSVVGGYFMPVLKDQLLKN</sequence>
<name>A0A2Z4IMD6_9BACT</name>
<dbReference type="EMBL" id="CP030041">
    <property type="protein sequence ID" value="AWW32272.1"/>
    <property type="molecule type" value="Genomic_DNA"/>
</dbReference>
<dbReference type="InterPro" id="IPR033433">
    <property type="entry name" value="GtaA_N"/>
</dbReference>
<dbReference type="GO" id="GO:0005975">
    <property type="term" value="P:carbohydrate metabolic process"/>
    <property type="evidence" value="ECO:0007669"/>
    <property type="project" value="InterPro"/>
</dbReference>
<protein>
    <submittedName>
        <fullName evidence="5">Glutaminase</fullName>
    </submittedName>
</protein>
<reference evidence="5 6" key="1">
    <citation type="submission" date="2018-06" db="EMBL/GenBank/DDBJ databases">
        <title>Echinicola strongylocentroti sp. nov., isolated from a sea urchin Strongylocentrotus intermedius.</title>
        <authorList>
            <person name="Bae S.S."/>
        </authorList>
    </citation>
    <scope>NUCLEOTIDE SEQUENCE [LARGE SCALE GENOMIC DNA]</scope>
    <source>
        <strain evidence="5 6">MEBiC08714</strain>
    </source>
</reference>
<dbReference type="KEGG" id="est:DN752_20195"/>
<proteinExistence type="predicted"/>
<dbReference type="AlphaFoldDB" id="A0A2Z4IMD6"/>
<evidence type="ECO:0000256" key="1">
    <source>
        <dbReference type="SAM" id="SignalP"/>
    </source>
</evidence>
<feature type="domain" description="Glutaminase A N-terminal" evidence="4">
    <location>
        <begin position="261"/>
        <end position="490"/>
    </location>
</feature>
<evidence type="ECO:0000313" key="5">
    <source>
        <dbReference type="EMBL" id="AWW32272.1"/>
    </source>
</evidence>
<dbReference type="PROSITE" id="PS51257">
    <property type="entry name" value="PROKAR_LIPOPROTEIN"/>
    <property type="match status" value="1"/>
</dbReference>
<feature type="domain" description="DUF4964" evidence="2">
    <location>
        <begin position="15"/>
        <end position="102"/>
    </location>
</feature>
<dbReference type="SUPFAM" id="SSF49785">
    <property type="entry name" value="Galactose-binding domain-like"/>
    <property type="match status" value="1"/>
</dbReference>
<feature type="chain" id="PRO_5016354417" evidence="1">
    <location>
        <begin position="23"/>
        <end position="841"/>
    </location>
</feature>
<keyword evidence="1" id="KW-0732">Signal</keyword>
<organism evidence="5 6">
    <name type="scientific">Echinicola strongylocentroti</name>
    <dbReference type="NCBI Taxonomy" id="1795355"/>
    <lineage>
        <taxon>Bacteria</taxon>
        <taxon>Pseudomonadati</taxon>
        <taxon>Bacteroidota</taxon>
        <taxon>Cytophagia</taxon>
        <taxon>Cytophagales</taxon>
        <taxon>Cyclobacteriaceae</taxon>
        <taxon>Echinicola</taxon>
    </lineage>
</organism>
<dbReference type="InterPro" id="IPR008928">
    <property type="entry name" value="6-hairpin_glycosidase_sf"/>
</dbReference>
<dbReference type="OrthoDB" id="175993at2"/>
<evidence type="ECO:0000259" key="4">
    <source>
        <dbReference type="Pfam" id="PF17168"/>
    </source>
</evidence>
<accession>A0A2Z4IMD6</accession>
<dbReference type="InterPro" id="IPR012341">
    <property type="entry name" value="6hp_glycosidase-like_sf"/>
</dbReference>
<dbReference type="Gene3D" id="1.50.10.10">
    <property type="match status" value="1"/>
</dbReference>
<dbReference type="PANTHER" id="PTHR31987">
    <property type="entry name" value="GLUTAMINASE A-RELATED"/>
    <property type="match status" value="1"/>
</dbReference>
<evidence type="ECO:0000259" key="2">
    <source>
        <dbReference type="Pfam" id="PF16334"/>
    </source>
</evidence>
<dbReference type="InterPro" id="IPR032514">
    <property type="entry name" value="GtaA_central"/>
</dbReference>
<dbReference type="Pfam" id="PF16334">
    <property type="entry name" value="DUF4964"/>
    <property type="match status" value="1"/>
</dbReference>
<dbReference type="PANTHER" id="PTHR31987:SF1">
    <property type="entry name" value="GLUTAMINASE A"/>
    <property type="match status" value="1"/>
</dbReference>
<evidence type="ECO:0000259" key="3">
    <source>
        <dbReference type="Pfam" id="PF16335"/>
    </source>
</evidence>
<gene>
    <name evidence="5" type="ORF">DN752_20195</name>
</gene>
<dbReference type="Proteomes" id="UP000248688">
    <property type="component" value="Chromosome"/>
</dbReference>
<feature type="signal peptide" evidence="1">
    <location>
        <begin position="1"/>
        <end position="22"/>
    </location>
</feature>
<dbReference type="Pfam" id="PF16335">
    <property type="entry name" value="GtaA_6_Hairpin"/>
    <property type="match status" value="1"/>
</dbReference>
<feature type="domain" description="Glutaminase A central" evidence="3">
    <location>
        <begin position="496"/>
        <end position="832"/>
    </location>
</feature>
<dbReference type="SUPFAM" id="SSF48208">
    <property type="entry name" value="Six-hairpin glycosidases"/>
    <property type="match status" value="1"/>
</dbReference>
<dbReference type="Gene3D" id="2.60.120.260">
    <property type="entry name" value="Galactose-binding domain-like"/>
    <property type="match status" value="1"/>
</dbReference>